<sequence>MSRNKSECVGFFWNAVPAVFIFTIFYLFIYFVQGIPFVDDPYIAYRYAEIWAAGHGPAYNIGEYVEGYSSFLSVAILAAASFLSFDLVTFAPILNLFIGVGCIFLMSYLCTFIPFSRPRLTITVLTLLYALSYGVYHYGVSGWTDMLLGSLVLLFCIISLYRCKASGNYLTALPSLFLLNIVRAEGPVYSLILLSVLTYFVVRECKHVPKKLFATIAVFLFLTMLLFLFRYSIYKEWIPATVMAKGFATFLFKKMVLNGAYWEINRFLWVISEGFRYELPLLYTGVWIPYILLFRDKNKNFLICLVASVIAVNTLILIWAGGDFFKFNRQLIPVFPLMLILVAWGVDSILSRNRERAEKNKILVYAALALLLISWTVFFLRPVEILKKRGVKPLSFYTRQIGTFLSGINVPTVLMTDVAGILPYYAGQQVYVRDLFGLTDIHNAKYGDAFCAPAEGGICGRTDYNYSFSRSFDIFVYNAYQINERFIMFCKENPSICQNYNFFVNEEWQKAGLFVVADINHPVAKALTDKFHIASLPVNENLLNILEKYK</sequence>
<evidence type="ECO:0000313" key="3">
    <source>
        <dbReference type="Proteomes" id="UP000285655"/>
    </source>
</evidence>
<feature type="transmembrane region" description="Helical" evidence="1">
    <location>
        <begin position="93"/>
        <end position="114"/>
    </location>
</feature>
<feature type="transmembrane region" description="Helical" evidence="1">
    <location>
        <begin position="362"/>
        <end position="380"/>
    </location>
</feature>
<gene>
    <name evidence="2" type="ORF">C4544_04750</name>
</gene>
<keyword evidence="1" id="KW-0812">Transmembrane</keyword>
<proteinExistence type="predicted"/>
<evidence type="ECO:0008006" key="4">
    <source>
        <dbReference type="Google" id="ProtNLM"/>
    </source>
</evidence>
<evidence type="ECO:0000313" key="2">
    <source>
        <dbReference type="EMBL" id="RJO60622.1"/>
    </source>
</evidence>
<evidence type="ECO:0000256" key="1">
    <source>
        <dbReference type="SAM" id="Phobius"/>
    </source>
</evidence>
<reference evidence="2 3" key="1">
    <citation type="journal article" date="2017" name="ISME J.">
        <title>Energy and carbon metabolisms in a deep terrestrial subsurface fluid microbial community.</title>
        <authorList>
            <person name="Momper L."/>
            <person name="Jungbluth S.P."/>
            <person name="Lee M.D."/>
            <person name="Amend J.P."/>
        </authorList>
    </citation>
    <scope>NUCLEOTIDE SEQUENCE [LARGE SCALE GENOMIC DNA]</scope>
    <source>
        <strain evidence="2">SURF_29</strain>
    </source>
</reference>
<dbReference type="Proteomes" id="UP000285655">
    <property type="component" value="Unassembled WGS sequence"/>
</dbReference>
<feature type="transmembrane region" description="Helical" evidence="1">
    <location>
        <begin position="143"/>
        <end position="161"/>
    </location>
</feature>
<feature type="transmembrane region" description="Helical" evidence="1">
    <location>
        <begin position="212"/>
        <end position="233"/>
    </location>
</feature>
<feature type="transmembrane region" description="Helical" evidence="1">
    <location>
        <begin position="332"/>
        <end position="350"/>
    </location>
</feature>
<keyword evidence="1" id="KW-0472">Membrane</keyword>
<feature type="transmembrane region" description="Helical" evidence="1">
    <location>
        <begin position="12"/>
        <end position="32"/>
    </location>
</feature>
<accession>A0A419DC40</accession>
<dbReference type="EMBL" id="QZJW01000043">
    <property type="protein sequence ID" value="RJO60622.1"/>
    <property type="molecule type" value="Genomic_DNA"/>
</dbReference>
<name>A0A419DC40_9BACT</name>
<feature type="transmembrane region" description="Helical" evidence="1">
    <location>
        <begin position="120"/>
        <end position="136"/>
    </location>
</feature>
<feature type="transmembrane region" description="Helical" evidence="1">
    <location>
        <begin position="68"/>
        <end position="88"/>
    </location>
</feature>
<feature type="transmembrane region" description="Helical" evidence="1">
    <location>
        <begin position="181"/>
        <end position="200"/>
    </location>
</feature>
<feature type="transmembrane region" description="Helical" evidence="1">
    <location>
        <begin position="301"/>
        <end position="320"/>
    </location>
</feature>
<comment type="caution">
    <text evidence="2">The sequence shown here is derived from an EMBL/GenBank/DDBJ whole genome shotgun (WGS) entry which is preliminary data.</text>
</comment>
<keyword evidence="1" id="KW-1133">Transmembrane helix</keyword>
<dbReference type="AlphaFoldDB" id="A0A419DC40"/>
<protein>
    <recommendedName>
        <fullName evidence="4">Glycosyltransferase RgtA/B/C/D-like domain-containing protein</fullName>
    </recommendedName>
</protein>
<organism evidence="2 3">
    <name type="scientific">candidate division WS5 bacterium</name>
    <dbReference type="NCBI Taxonomy" id="2093353"/>
    <lineage>
        <taxon>Bacteria</taxon>
        <taxon>candidate division WS5</taxon>
    </lineage>
</organism>
<feature type="transmembrane region" description="Helical" evidence="1">
    <location>
        <begin position="275"/>
        <end position="294"/>
    </location>
</feature>